<evidence type="ECO:0000313" key="3">
    <source>
        <dbReference type="Proteomes" id="UP000288716"/>
    </source>
</evidence>
<name>A0A443SRJ0_9ACAR</name>
<comment type="caution">
    <text evidence="2">The sequence shown here is derived from an EMBL/GenBank/DDBJ whole genome shotgun (WGS) entry which is preliminary data.</text>
</comment>
<dbReference type="EMBL" id="NCKV01000628">
    <property type="protein sequence ID" value="RWS30133.1"/>
    <property type="molecule type" value="Genomic_DNA"/>
</dbReference>
<dbReference type="Gene3D" id="3.20.20.80">
    <property type="entry name" value="Glycosidases"/>
    <property type="match status" value="1"/>
</dbReference>
<dbReference type="PROSITE" id="PS51910">
    <property type="entry name" value="GH18_2"/>
    <property type="match status" value="1"/>
</dbReference>
<evidence type="ECO:0000313" key="2">
    <source>
        <dbReference type="EMBL" id="RWS30133.1"/>
    </source>
</evidence>
<dbReference type="GO" id="GO:0005975">
    <property type="term" value="P:carbohydrate metabolic process"/>
    <property type="evidence" value="ECO:0007669"/>
    <property type="project" value="InterPro"/>
</dbReference>
<keyword evidence="3" id="KW-1185">Reference proteome</keyword>
<dbReference type="SUPFAM" id="SSF51445">
    <property type="entry name" value="(Trans)glycosidases"/>
    <property type="match status" value="1"/>
</dbReference>
<feature type="domain" description="GH18" evidence="1">
    <location>
        <begin position="1"/>
        <end position="140"/>
    </location>
</feature>
<proteinExistence type="predicted"/>
<organism evidence="2 3">
    <name type="scientific">Leptotrombidium deliense</name>
    <dbReference type="NCBI Taxonomy" id="299467"/>
    <lineage>
        <taxon>Eukaryota</taxon>
        <taxon>Metazoa</taxon>
        <taxon>Ecdysozoa</taxon>
        <taxon>Arthropoda</taxon>
        <taxon>Chelicerata</taxon>
        <taxon>Arachnida</taxon>
        <taxon>Acari</taxon>
        <taxon>Acariformes</taxon>
        <taxon>Trombidiformes</taxon>
        <taxon>Prostigmata</taxon>
        <taxon>Anystina</taxon>
        <taxon>Parasitengona</taxon>
        <taxon>Trombiculoidea</taxon>
        <taxon>Trombiculidae</taxon>
        <taxon>Leptotrombidium</taxon>
    </lineage>
</organism>
<dbReference type="VEuPathDB" id="VectorBase:LDEU001905"/>
<dbReference type="InterPro" id="IPR001223">
    <property type="entry name" value="Glyco_hydro18_cat"/>
</dbReference>
<accession>A0A443SRJ0</accession>
<protein>
    <submittedName>
        <fullName evidence="2">Chitinase-like protein 10</fullName>
    </submittedName>
</protein>
<evidence type="ECO:0000259" key="1">
    <source>
        <dbReference type="PROSITE" id="PS51910"/>
    </source>
</evidence>
<dbReference type="AlphaFoldDB" id="A0A443SRJ0"/>
<reference evidence="2 3" key="1">
    <citation type="journal article" date="2018" name="Gigascience">
        <title>Genomes of trombidid mites reveal novel predicted allergens and laterally-transferred genes associated with secondary metabolism.</title>
        <authorList>
            <person name="Dong X."/>
            <person name="Chaisiri K."/>
            <person name="Xia D."/>
            <person name="Armstrong S.D."/>
            <person name="Fang Y."/>
            <person name="Donnelly M.J."/>
            <person name="Kadowaki T."/>
            <person name="McGarry J.W."/>
            <person name="Darby A.C."/>
            <person name="Makepeace B.L."/>
        </authorList>
    </citation>
    <scope>NUCLEOTIDE SEQUENCE [LARGE SCALE GENOMIC DNA]</scope>
    <source>
        <strain evidence="2">UoL-UT</strain>
    </source>
</reference>
<dbReference type="Pfam" id="PF00704">
    <property type="entry name" value="Glyco_hydro_18"/>
    <property type="match status" value="1"/>
</dbReference>
<gene>
    <name evidence="2" type="ORF">B4U80_13633</name>
</gene>
<dbReference type="Proteomes" id="UP000288716">
    <property type="component" value="Unassembled WGS sequence"/>
</dbReference>
<dbReference type="InterPro" id="IPR017853">
    <property type="entry name" value="GH"/>
</dbReference>
<sequence>MLFSASDLLFLNSLKSQNPKLKVLVSLRFDRKAVANLISANSSRSIDETDSAYSRLAIRVRDFIVAHEIDGVDLDSKYLTDNEILSVNKEIVTSFTKALRYAFQERNSVNIKPKEFLISITSSKYPKELADDYNFKEIKK</sequence>